<reference evidence="3 4" key="1">
    <citation type="submission" date="2017-02" db="EMBL/GenBank/DDBJ databases">
        <title>Blood Disease Bacterium A2-HR MARDI.</title>
        <authorList>
            <person name="Badrun R."/>
            <person name="Abu Bakar N."/>
            <person name="Laboh R."/>
        </authorList>
    </citation>
    <scope>NUCLEOTIDE SEQUENCE [LARGE SCALE GENOMIC DNA]</scope>
    <source>
        <strain evidence="3 4">A2-HR MARDI</strain>
    </source>
</reference>
<organism evidence="3 4">
    <name type="scientific">blood disease bacterium A2-HR MARDI</name>
    <dbReference type="NCBI Taxonomy" id="1944648"/>
    <lineage>
        <taxon>Bacteria</taxon>
        <taxon>Pseudomonadati</taxon>
        <taxon>Pseudomonadota</taxon>
        <taxon>Betaproteobacteria</taxon>
        <taxon>Burkholderiales</taxon>
        <taxon>Burkholderiaceae</taxon>
        <taxon>Ralstonia</taxon>
        <taxon>Ralstonia solanacearum species complex</taxon>
    </lineage>
</organism>
<dbReference type="PANTHER" id="PTHR30203">
    <property type="entry name" value="OUTER MEMBRANE CATION EFFLUX PROTEIN"/>
    <property type="match status" value="1"/>
</dbReference>
<comment type="similarity">
    <text evidence="1">Belongs to the outer membrane factor (OMF) (TC 1.B.17) family.</text>
</comment>
<evidence type="ECO:0000313" key="3">
    <source>
        <dbReference type="EMBL" id="AQW31453.1"/>
    </source>
</evidence>
<evidence type="ECO:0000256" key="2">
    <source>
        <dbReference type="SAM" id="MobiDB-lite"/>
    </source>
</evidence>
<accession>A0A1U9VMD1</accession>
<proteinExistence type="inferred from homology"/>
<evidence type="ECO:0000313" key="4">
    <source>
        <dbReference type="Proteomes" id="UP000189628"/>
    </source>
</evidence>
<feature type="compositionally biased region" description="Basic residues" evidence="2">
    <location>
        <begin position="8"/>
        <end position="24"/>
    </location>
</feature>
<dbReference type="EMBL" id="CP019911">
    <property type="protein sequence ID" value="AQW31453.1"/>
    <property type="molecule type" value="Genomic_DNA"/>
</dbReference>
<dbReference type="Gene3D" id="1.20.1600.10">
    <property type="entry name" value="Outer membrane efflux proteins (OEP)"/>
    <property type="match status" value="1"/>
</dbReference>
<dbReference type="Proteomes" id="UP000189628">
    <property type="component" value="Chromosome"/>
</dbReference>
<dbReference type="GO" id="GO:0015562">
    <property type="term" value="F:efflux transmembrane transporter activity"/>
    <property type="evidence" value="ECO:0007669"/>
    <property type="project" value="InterPro"/>
</dbReference>
<gene>
    <name evidence="3" type="ORF">B0B51_05040</name>
</gene>
<protein>
    <submittedName>
        <fullName evidence="3">Heavy metal resistance protein</fullName>
    </submittedName>
</protein>
<feature type="region of interest" description="Disordered" evidence="2">
    <location>
        <begin position="1"/>
        <end position="26"/>
    </location>
</feature>
<sequence>MSLQPRGRPTRRRRESSCRHRQGLPRRSSAIPSAICYLRSMAAVLLASAAMPGSAAEAPPYTALLHQSLAHAPALREQAANVGAAGADAAQAGAWLNPRVDTVFENLGAPQSGGVSQRQNTYTITQPLEIGGKRGVRIEAGQRSLAAAEARERLARGTYAAELAVAYATAEAMLSRKALAAEDRVRASDDLRATRALVQSGKEAALRAAQAQASVAAAQAAEQAATADATQALERLAALAGSDEPYTTVSTSLLAVVSAAPAGSAKPDEAPAVLTAQAERDALNAQVQVERKKWIPEIGVSAGLRRYGWTNASGYVVGVSATIPLFDRNDAATTAAMERAAAAEARLDGVRLEAAAARRSALAQVVASEKRLAAAAEGEQAASEAYRLGRIGYDAGKTSLIELLATRRALFEAKGLTIDARLARVRALAALAQAEGRLAFEETP</sequence>
<dbReference type="AlphaFoldDB" id="A0A1U9VMD1"/>
<dbReference type="Pfam" id="PF02321">
    <property type="entry name" value="OEP"/>
    <property type="match status" value="2"/>
</dbReference>
<dbReference type="InterPro" id="IPR003423">
    <property type="entry name" value="OMP_efflux"/>
</dbReference>
<dbReference type="InterPro" id="IPR010131">
    <property type="entry name" value="MdtP/NodT-like"/>
</dbReference>
<name>A0A1U9VMD1_9RALS</name>
<dbReference type="SUPFAM" id="SSF56954">
    <property type="entry name" value="Outer membrane efflux proteins (OEP)"/>
    <property type="match status" value="1"/>
</dbReference>
<dbReference type="PANTHER" id="PTHR30203:SF24">
    <property type="entry name" value="BLR4935 PROTEIN"/>
    <property type="match status" value="1"/>
</dbReference>
<evidence type="ECO:0000256" key="1">
    <source>
        <dbReference type="ARBA" id="ARBA00007613"/>
    </source>
</evidence>